<gene>
    <name evidence="2" type="ORF">AOQ84DRAFT_409347</name>
</gene>
<dbReference type="EMBL" id="KV749915">
    <property type="protein sequence ID" value="OCL07206.1"/>
    <property type="molecule type" value="Genomic_DNA"/>
</dbReference>
<feature type="non-terminal residue" evidence="2">
    <location>
        <position position="1"/>
    </location>
</feature>
<evidence type="ECO:0000313" key="2">
    <source>
        <dbReference type="EMBL" id="OCL07206.1"/>
    </source>
</evidence>
<feature type="compositionally biased region" description="Basic and acidic residues" evidence="1">
    <location>
        <begin position="148"/>
        <end position="162"/>
    </location>
</feature>
<evidence type="ECO:0000313" key="3">
    <source>
        <dbReference type="Proteomes" id="UP000250140"/>
    </source>
</evidence>
<reference evidence="2 3" key="1">
    <citation type="journal article" date="2016" name="Nat. Commun.">
        <title>Ectomycorrhizal ecology is imprinted in the genome of the dominant symbiotic fungus Cenococcum geophilum.</title>
        <authorList>
            <consortium name="DOE Joint Genome Institute"/>
            <person name="Peter M."/>
            <person name="Kohler A."/>
            <person name="Ohm R.A."/>
            <person name="Kuo A."/>
            <person name="Krutzmann J."/>
            <person name="Morin E."/>
            <person name="Arend M."/>
            <person name="Barry K.W."/>
            <person name="Binder M."/>
            <person name="Choi C."/>
            <person name="Clum A."/>
            <person name="Copeland A."/>
            <person name="Grisel N."/>
            <person name="Haridas S."/>
            <person name="Kipfer T."/>
            <person name="LaButti K."/>
            <person name="Lindquist E."/>
            <person name="Lipzen A."/>
            <person name="Maire R."/>
            <person name="Meier B."/>
            <person name="Mihaltcheva S."/>
            <person name="Molinier V."/>
            <person name="Murat C."/>
            <person name="Poggeler S."/>
            <person name="Quandt C.A."/>
            <person name="Sperisen C."/>
            <person name="Tritt A."/>
            <person name="Tisserant E."/>
            <person name="Crous P.W."/>
            <person name="Henrissat B."/>
            <person name="Nehls U."/>
            <person name="Egli S."/>
            <person name="Spatafora J.W."/>
            <person name="Grigoriev I.V."/>
            <person name="Martin F.M."/>
        </authorList>
    </citation>
    <scope>NUCLEOTIDE SEQUENCE [LARGE SCALE GENOMIC DNA]</scope>
    <source>
        <strain evidence="2 3">CBS 207.34</strain>
    </source>
</reference>
<feature type="region of interest" description="Disordered" evidence="1">
    <location>
        <begin position="148"/>
        <end position="168"/>
    </location>
</feature>
<dbReference type="Proteomes" id="UP000250140">
    <property type="component" value="Unassembled WGS sequence"/>
</dbReference>
<protein>
    <submittedName>
        <fullName evidence="2">Uncharacterized protein</fullName>
    </submittedName>
</protein>
<proteinExistence type="predicted"/>
<name>A0A8E2EYQ5_9PEZI</name>
<organism evidence="2 3">
    <name type="scientific">Glonium stellatum</name>
    <dbReference type="NCBI Taxonomy" id="574774"/>
    <lineage>
        <taxon>Eukaryota</taxon>
        <taxon>Fungi</taxon>
        <taxon>Dikarya</taxon>
        <taxon>Ascomycota</taxon>
        <taxon>Pezizomycotina</taxon>
        <taxon>Dothideomycetes</taxon>
        <taxon>Pleosporomycetidae</taxon>
        <taxon>Gloniales</taxon>
        <taxon>Gloniaceae</taxon>
        <taxon>Glonium</taxon>
    </lineage>
</organism>
<sequence length="168" mass="18064">ILDLALDKLVDELPGATATLLRAQRRRAWVGYGAWFRARFRGLPGTVAGDAFLASGEGEYLWAEELGAMTDRGWRRCEELRDRDWVAEGAWSVDGVPVGVSSAVCCCVECKGGLRWVGAGRGVEDREGEGDGRGGVGGGVPEHLLRLGVERSDFADEKEKRNGVGGSE</sequence>
<dbReference type="AlphaFoldDB" id="A0A8E2EYQ5"/>
<accession>A0A8E2EYQ5</accession>
<keyword evidence="3" id="KW-1185">Reference proteome</keyword>
<evidence type="ECO:0000256" key="1">
    <source>
        <dbReference type="SAM" id="MobiDB-lite"/>
    </source>
</evidence>